<dbReference type="AlphaFoldDB" id="A0A0S3UKZ0"/>
<evidence type="ECO:0000313" key="2">
    <source>
        <dbReference type="Proteomes" id="UP000217431"/>
    </source>
</evidence>
<proteinExistence type="predicted"/>
<organism evidence="1 2">
    <name type="scientific">Prevotella intermedia</name>
    <dbReference type="NCBI Taxonomy" id="28131"/>
    <lineage>
        <taxon>Bacteria</taxon>
        <taxon>Pseudomonadati</taxon>
        <taxon>Bacteroidota</taxon>
        <taxon>Bacteroidia</taxon>
        <taxon>Bacteroidales</taxon>
        <taxon>Prevotellaceae</taxon>
        <taxon>Prevotella</taxon>
    </lineage>
</organism>
<reference evidence="1 2" key="1">
    <citation type="journal article" date="2016" name="DNA Res.">
        <title>The complete genome sequencing of Prevotella intermedia strain OMA14 and a subsequent fine-scale, intra-species genomic comparison reveal an unusual amplification of conjugative and mobile transposons and identify a novel Prevotella-lineage-specific repeat.</title>
        <authorList>
            <person name="Naito M."/>
            <person name="Ogura Y."/>
            <person name="Itoh T."/>
            <person name="Shoji M."/>
            <person name="Okamoto M."/>
            <person name="Hayashi T."/>
            <person name="Nakayama K."/>
        </authorList>
    </citation>
    <scope>NUCLEOTIDE SEQUENCE [LARGE SCALE GENOMIC DNA]</scope>
    <source>
        <strain evidence="1 2">OMA14</strain>
    </source>
</reference>
<gene>
    <name evidence="1" type="ORF">PIOMA14_I_1677</name>
</gene>
<dbReference type="Proteomes" id="UP000217431">
    <property type="component" value="Chromosome I"/>
</dbReference>
<dbReference type="RefSeq" id="WP_193825051.1">
    <property type="nucleotide sequence ID" value="NZ_AP014597.1"/>
</dbReference>
<accession>A0A0S3UKZ0</accession>
<dbReference type="EMBL" id="AP014597">
    <property type="protein sequence ID" value="BAU18185.1"/>
    <property type="molecule type" value="Genomic_DNA"/>
</dbReference>
<sequence length="197" mass="22749">MEYYDNRLCISYGELVDGGIMTASNYKSLTYRKKMDVVRRGGGARGNCALIAIDSLPSKYRIRVYKAYPYGEDALVKEWIISNYHIDRDAISFFYDCDKTGFEMSDKKKWEYIVNASVLNCCIKLYGCARECQRLFGGKYSWGMMAKTIEMLRKELRHTLPTSISRFREKVNNYKRNGYGCLISGKFGNQSARKANI</sequence>
<name>A0A0S3UKZ0_PREIN</name>
<protein>
    <submittedName>
        <fullName evidence="1">Uncharacterized protein</fullName>
    </submittedName>
</protein>
<evidence type="ECO:0000313" key="1">
    <source>
        <dbReference type="EMBL" id="BAU18185.1"/>
    </source>
</evidence>